<comment type="caution">
    <text evidence="1">The sequence shown here is derived from an EMBL/GenBank/DDBJ whole genome shotgun (WGS) entry which is preliminary data.</text>
</comment>
<dbReference type="Proteomes" id="UP000037069">
    <property type="component" value="Unassembled WGS sequence"/>
</dbReference>
<gene>
    <name evidence="1" type="ORF">FF38_11110</name>
</gene>
<dbReference type="EMBL" id="JRES01000018">
    <property type="protein sequence ID" value="KNC34866.1"/>
    <property type="molecule type" value="Genomic_DNA"/>
</dbReference>
<proteinExistence type="predicted"/>
<evidence type="ECO:0000313" key="2">
    <source>
        <dbReference type="Proteomes" id="UP000037069"/>
    </source>
</evidence>
<dbReference type="InterPro" id="IPR013083">
    <property type="entry name" value="Znf_RING/FYVE/PHD"/>
</dbReference>
<dbReference type="SUPFAM" id="SSF57903">
    <property type="entry name" value="FYVE/PHD zinc finger"/>
    <property type="match status" value="1"/>
</dbReference>
<dbReference type="Gene3D" id="3.30.40.10">
    <property type="entry name" value="Zinc/RING finger domain, C3HC4 (zinc finger)"/>
    <property type="match status" value="1"/>
</dbReference>
<protein>
    <submittedName>
        <fullName evidence="1">Uncharacterized protein</fullName>
    </submittedName>
</protein>
<dbReference type="InterPro" id="IPR011011">
    <property type="entry name" value="Znf_FYVE_PHD"/>
</dbReference>
<reference evidence="1 2" key="1">
    <citation type="journal article" date="2015" name="Nat. Commun.">
        <title>Lucilia cuprina genome unlocks parasitic fly biology to underpin future interventions.</title>
        <authorList>
            <person name="Anstead C.A."/>
            <person name="Korhonen P.K."/>
            <person name="Young N.D."/>
            <person name="Hall R.S."/>
            <person name="Jex A.R."/>
            <person name="Murali S.C."/>
            <person name="Hughes D.S."/>
            <person name="Lee S.F."/>
            <person name="Perry T."/>
            <person name="Stroehlein A.J."/>
            <person name="Ansell B.R."/>
            <person name="Breugelmans B."/>
            <person name="Hofmann A."/>
            <person name="Qu J."/>
            <person name="Dugan S."/>
            <person name="Lee S.L."/>
            <person name="Chao H."/>
            <person name="Dinh H."/>
            <person name="Han Y."/>
            <person name="Doddapaneni H.V."/>
            <person name="Worley K.C."/>
            <person name="Muzny D.M."/>
            <person name="Ioannidis P."/>
            <person name="Waterhouse R.M."/>
            <person name="Zdobnov E.M."/>
            <person name="James P.J."/>
            <person name="Bagnall N.H."/>
            <person name="Kotze A.C."/>
            <person name="Gibbs R.A."/>
            <person name="Richards S."/>
            <person name="Batterham P."/>
            <person name="Gasser R.B."/>
        </authorList>
    </citation>
    <scope>NUCLEOTIDE SEQUENCE [LARGE SCALE GENOMIC DNA]</scope>
    <source>
        <strain evidence="1 2">LS</strain>
        <tissue evidence="1">Full body</tissue>
    </source>
</reference>
<sequence>MPQKTIIQCPACKANVTKSVGCIGCGVCGSYFHPKFSGIPENTYAAIRKNHSTFVCKSCSNTADPQNTTGNDDLIKHIEQIQKYIEDKLEHNKSEIELQMNNGFANLEAKMDGLIENVRSEMRGELNKMKSDFNNCYSMVKEGQLNVLHFNAQSLVPRNNGSKFDEVRHLMQGCSVDAFGFKIYRNDRLYSRGGAVSLYIREDVKVKNVYIHHAGEDDHGFYDRDVEALFVEIFLNTFLESQQNCTDSKNLKSKSICGLSTYQHSSHTLEDSGGFIKRPDFATFELNQEYI</sequence>
<dbReference type="AlphaFoldDB" id="A0A0L0CRP6"/>
<accession>A0A0L0CRP6</accession>
<name>A0A0L0CRP6_LUCCU</name>
<evidence type="ECO:0000313" key="1">
    <source>
        <dbReference type="EMBL" id="KNC34866.1"/>
    </source>
</evidence>
<keyword evidence="2" id="KW-1185">Reference proteome</keyword>
<organism evidence="1 2">
    <name type="scientific">Lucilia cuprina</name>
    <name type="common">Green bottle fly</name>
    <name type="synonym">Australian sheep blowfly</name>
    <dbReference type="NCBI Taxonomy" id="7375"/>
    <lineage>
        <taxon>Eukaryota</taxon>
        <taxon>Metazoa</taxon>
        <taxon>Ecdysozoa</taxon>
        <taxon>Arthropoda</taxon>
        <taxon>Hexapoda</taxon>
        <taxon>Insecta</taxon>
        <taxon>Pterygota</taxon>
        <taxon>Neoptera</taxon>
        <taxon>Endopterygota</taxon>
        <taxon>Diptera</taxon>
        <taxon>Brachycera</taxon>
        <taxon>Muscomorpha</taxon>
        <taxon>Oestroidea</taxon>
        <taxon>Calliphoridae</taxon>
        <taxon>Luciliinae</taxon>
        <taxon>Lucilia</taxon>
    </lineage>
</organism>
<dbReference type="OrthoDB" id="8048014at2759"/>